<feature type="transmembrane region" description="Helical" evidence="1">
    <location>
        <begin position="112"/>
        <end position="136"/>
    </location>
</feature>
<dbReference type="Proteomes" id="UP000664771">
    <property type="component" value="Unassembled WGS sequence"/>
</dbReference>
<comment type="caution">
    <text evidence="2">The sequence shown here is derived from an EMBL/GenBank/DDBJ whole genome shotgun (WGS) entry which is preliminary data.</text>
</comment>
<keyword evidence="1" id="KW-0472">Membrane</keyword>
<gene>
    <name evidence="2" type="ORF">J2D73_14735</name>
</gene>
<organism evidence="2 3">
    <name type="scientific">Acetobacter sacchari</name>
    <dbReference type="NCBI Taxonomy" id="2661687"/>
    <lineage>
        <taxon>Bacteria</taxon>
        <taxon>Pseudomonadati</taxon>
        <taxon>Pseudomonadota</taxon>
        <taxon>Alphaproteobacteria</taxon>
        <taxon>Acetobacterales</taxon>
        <taxon>Acetobacteraceae</taxon>
        <taxon>Acetobacter</taxon>
    </lineage>
</organism>
<keyword evidence="1" id="KW-1133">Transmembrane helix</keyword>
<keyword evidence="1" id="KW-0812">Transmembrane</keyword>
<evidence type="ECO:0000313" key="2">
    <source>
        <dbReference type="EMBL" id="MBO1361043.1"/>
    </source>
</evidence>
<proteinExistence type="predicted"/>
<accession>A0ABS3LYT8</accession>
<evidence type="ECO:0000256" key="1">
    <source>
        <dbReference type="SAM" id="Phobius"/>
    </source>
</evidence>
<dbReference type="EMBL" id="JAFVMF010000017">
    <property type="protein sequence ID" value="MBO1361043.1"/>
    <property type="molecule type" value="Genomic_DNA"/>
</dbReference>
<feature type="transmembrane region" description="Helical" evidence="1">
    <location>
        <begin position="41"/>
        <end position="58"/>
    </location>
</feature>
<evidence type="ECO:0000313" key="3">
    <source>
        <dbReference type="Proteomes" id="UP000664771"/>
    </source>
</evidence>
<feature type="transmembrane region" description="Helical" evidence="1">
    <location>
        <begin position="78"/>
        <end position="100"/>
    </location>
</feature>
<sequence>MTSFLTPKNKKKNNNIKSIIFDFITGKELSDILSSSLKPNIIFSGALLGIVSSAYPTYHALMFSSDCGNQQLYAAASAHLRTSMALSSISLSMTVIMLAIKHCAEIIRPRNSFLRYSGLIHVIVPVSLIFSAFSFWSATTFVGSSTHTAIINSGTCPAGLLAKPTMG</sequence>
<reference evidence="2 3" key="1">
    <citation type="submission" date="2021-03" db="EMBL/GenBank/DDBJ databases">
        <title>The complete genome sequence of Acetobacter sacchari TBRC 11175.</title>
        <authorList>
            <person name="Charoenyingcharoen P."/>
            <person name="Yukphan P."/>
        </authorList>
    </citation>
    <scope>NUCLEOTIDE SEQUENCE [LARGE SCALE GENOMIC DNA]</scope>
    <source>
        <strain evidence="2 3">TBRC 11175</strain>
    </source>
</reference>
<keyword evidence="3" id="KW-1185">Reference proteome</keyword>
<dbReference type="RefSeq" id="WP_207882534.1">
    <property type="nucleotide sequence ID" value="NZ_JAFVMF010000017.1"/>
</dbReference>
<protein>
    <submittedName>
        <fullName evidence="2">Uncharacterized protein</fullName>
    </submittedName>
</protein>
<name>A0ABS3LYT8_9PROT</name>